<dbReference type="InterPro" id="IPR016192">
    <property type="entry name" value="APOBEC/CMP_deaminase_Zn-bd"/>
</dbReference>
<comment type="caution">
    <text evidence="10">The sequence shown here is derived from an EMBL/GenBank/DDBJ whole genome shotgun (WGS) entry which is preliminary data.</text>
</comment>
<feature type="binding site" evidence="8">
    <location>
        <position position="91"/>
    </location>
    <ligand>
        <name>Zn(2+)</name>
        <dbReference type="ChEBI" id="CHEBI:29105"/>
        <note>catalytic</note>
    </ligand>
</feature>
<keyword evidence="5 8" id="KW-0378">Hydrolase</keyword>
<evidence type="ECO:0000256" key="3">
    <source>
        <dbReference type="ARBA" id="ARBA00022694"/>
    </source>
</evidence>
<dbReference type="EC" id="3.5.4.33" evidence="8"/>
<reference evidence="10" key="1">
    <citation type="submission" date="2022-11" db="EMBL/GenBank/DDBJ databases">
        <title>Alteromonas sp. nov., isolated from sea water of the Qingdao.</title>
        <authorList>
            <person name="Wang Q."/>
        </authorList>
    </citation>
    <scope>NUCLEOTIDE SEQUENCE</scope>
    <source>
        <strain evidence="10">ASW11-7</strain>
    </source>
</reference>
<keyword evidence="4 8" id="KW-0479">Metal-binding</keyword>
<dbReference type="PROSITE" id="PS00903">
    <property type="entry name" value="CYT_DCMP_DEAMINASES_1"/>
    <property type="match status" value="1"/>
</dbReference>
<dbReference type="InterPro" id="IPR002125">
    <property type="entry name" value="CMP_dCMP_dom"/>
</dbReference>
<evidence type="ECO:0000256" key="2">
    <source>
        <dbReference type="ARBA" id="ARBA00011738"/>
    </source>
</evidence>
<feature type="binding site" evidence="8">
    <location>
        <position position="58"/>
    </location>
    <ligand>
        <name>Zn(2+)</name>
        <dbReference type="ChEBI" id="CHEBI:29105"/>
        <note>catalytic</note>
    </ligand>
</feature>
<dbReference type="PANTHER" id="PTHR11079">
    <property type="entry name" value="CYTOSINE DEAMINASE FAMILY MEMBER"/>
    <property type="match status" value="1"/>
</dbReference>
<comment type="function">
    <text evidence="8">Catalyzes the deamination of adenosine to inosine at the wobble position 34 of tRNA(Arg2).</text>
</comment>
<evidence type="ECO:0000313" key="11">
    <source>
        <dbReference type="Proteomes" id="UP001142810"/>
    </source>
</evidence>
<evidence type="ECO:0000256" key="5">
    <source>
        <dbReference type="ARBA" id="ARBA00022801"/>
    </source>
</evidence>
<proteinExistence type="inferred from homology"/>
<dbReference type="RefSeq" id="WP_265616268.1">
    <property type="nucleotide sequence ID" value="NZ_JAPFRD010000005.1"/>
</dbReference>
<evidence type="ECO:0000256" key="6">
    <source>
        <dbReference type="ARBA" id="ARBA00022833"/>
    </source>
</evidence>
<dbReference type="PROSITE" id="PS51747">
    <property type="entry name" value="CYT_DCMP_DEAMINASES_2"/>
    <property type="match status" value="1"/>
</dbReference>
<dbReference type="InterPro" id="IPR028883">
    <property type="entry name" value="tRNA_aden_deaminase"/>
</dbReference>
<dbReference type="Pfam" id="PF00383">
    <property type="entry name" value="dCMP_cyt_deam_1"/>
    <property type="match status" value="1"/>
</dbReference>
<comment type="catalytic activity">
    <reaction evidence="7 8">
        <text>adenosine(34) in tRNA + H2O + H(+) = inosine(34) in tRNA + NH4(+)</text>
        <dbReference type="Rhea" id="RHEA:43168"/>
        <dbReference type="Rhea" id="RHEA-COMP:10373"/>
        <dbReference type="Rhea" id="RHEA-COMP:10374"/>
        <dbReference type="ChEBI" id="CHEBI:15377"/>
        <dbReference type="ChEBI" id="CHEBI:15378"/>
        <dbReference type="ChEBI" id="CHEBI:28938"/>
        <dbReference type="ChEBI" id="CHEBI:74411"/>
        <dbReference type="ChEBI" id="CHEBI:82852"/>
        <dbReference type="EC" id="3.5.4.33"/>
    </reaction>
</comment>
<dbReference type="NCBIfam" id="NF008113">
    <property type="entry name" value="PRK10860.1"/>
    <property type="match status" value="1"/>
</dbReference>
<name>A0ABT3P460_9ALTE</name>
<evidence type="ECO:0000313" key="10">
    <source>
        <dbReference type="EMBL" id="MCW8107562.1"/>
    </source>
</evidence>
<keyword evidence="3 8" id="KW-0819">tRNA processing</keyword>
<dbReference type="InterPro" id="IPR016193">
    <property type="entry name" value="Cytidine_deaminase-like"/>
</dbReference>
<keyword evidence="6 8" id="KW-0862">Zinc</keyword>
<evidence type="ECO:0000256" key="8">
    <source>
        <dbReference type="HAMAP-Rule" id="MF_00972"/>
    </source>
</evidence>
<dbReference type="EMBL" id="JAPFRD010000005">
    <property type="protein sequence ID" value="MCW8107562.1"/>
    <property type="molecule type" value="Genomic_DNA"/>
</dbReference>
<keyword evidence="11" id="KW-1185">Reference proteome</keyword>
<feature type="active site" description="Proton donor" evidence="8">
    <location>
        <position position="60"/>
    </location>
</feature>
<organism evidence="10 11">
    <name type="scientific">Alteromonas aquimaris</name>
    <dbReference type="NCBI Taxonomy" id="2998417"/>
    <lineage>
        <taxon>Bacteria</taxon>
        <taxon>Pseudomonadati</taxon>
        <taxon>Pseudomonadota</taxon>
        <taxon>Gammaproteobacteria</taxon>
        <taxon>Alteromonadales</taxon>
        <taxon>Alteromonadaceae</taxon>
        <taxon>Alteromonas/Salinimonas group</taxon>
        <taxon>Alteromonas</taxon>
    </lineage>
</organism>
<dbReference type="SUPFAM" id="SSF53927">
    <property type="entry name" value="Cytidine deaminase-like"/>
    <property type="match status" value="1"/>
</dbReference>
<accession>A0ABT3P460</accession>
<sequence length="170" mass="18619">MHNEIHEQDVMWMQHALQLADKAEQMGEIPVGAVVVTNGSVIGEGWNTPITSHDPSAHAEMNALRTAANKVQNYRVINSTLYVTLEPCPMCAGMLVHARISRLVFGAYDLKTGAAGSILQLLQHPQLNHQIEITGGILAEECGDKLSAFFKKRRAQIKAAKTIKKLSPPE</sequence>
<evidence type="ECO:0000256" key="4">
    <source>
        <dbReference type="ARBA" id="ARBA00022723"/>
    </source>
</evidence>
<dbReference type="Gene3D" id="3.40.140.10">
    <property type="entry name" value="Cytidine Deaminase, domain 2"/>
    <property type="match status" value="1"/>
</dbReference>
<comment type="subunit">
    <text evidence="2 8">Homodimer.</text>
</comment>
<evidence type="ECO:0000256" key="1">
    <source>
        <dbReference type="ARBA" id="ARBA00010669"/>
    </source>
</evidence>
<evidence type="ECO:0000259" key="9">
    <source>
        <dbReference type="PROSITE" id="PS51747"/>
    </source>
</evidence>
<dbReference type="CDD" id="cd01285">
    <property type="entry name" value="nucleoside_deaminase"/>
    <property type="match status" value="1"/>
</dbReference>
<dbReference type="PANTHER" id="PTHR11079:SF202">
    <property type="entry name" value="TRNA-SPECIFIC ADENOSINE DEAMINASE"/>
    <property type="match status" value="1"/>
</dbReference>
<feature type="domain" description="CMP/dCMP-type deaminase" evidence="9">
    <location>
        <begin position="7"/>
        <end position="119"/>
    </location>
</feature>
<gene>
    <name evidence="8 10" type="primary">tadA</name>
    <name evidence="10" type="ORF">OPS25_03460</name>
</gene>
<comment type="similarity">
    <text evidence="1">Belongs to the cytidine and deoxycytidylate deaminase family. ADAT2 subfamily.</text>
</comment>
<dbReference type="HAMAP" id="MF_00972">
    <property type="entry name" value="tRNA_aden_deaminase"/>
    <property type="match status" value="1"/>
</dbReference>
<evidence type="ECO:0000256" key="7">
    <source>
        <dbReference type="ARBA" id="ARBA00048045"/>
    </source>
</evidence>
<feature type="binding site" evidence="8">
    <location>
        <position position="88"/>
    </location>
    <ligand>
        <name>Zn(2+)</name>
        <dbReference type="ChEBI" id="CHEBI:29105"/>
        <note>catalytic</note>
    </ligand>
</feature>
<dbReference type="Proteomes" id="UP001142810">
    <property type="component" value="Unassembled WGS sequence"/>
</dbReference>
<dbReference type="GO" id="GO:0052717">
    <property type="term" value="F:tRNA-specific adenosine-34 deaminase activity"/>
    <property type="evidence" value="ECO:0007669"/>
    <property type="project" value="UniProtKB-EC"/>
</dbReference>
<protein>
    <recommendedName>
        <fullName evidence="8">tRNA-specific adenosine deaminase</fullName>
        <ecNumber evidence="8">3.5.4.33</ecNumber>
    </recommendedName>
</protein>
<comment type="cofactor">
    <cofactor evidence="8">
        <name>Zn(2+)</name>
        <dbReference type="ChEBI" id="CHEBI:29105"/>
    </cofactor>
    <text evidence="8">Binds 1 zinc ion per subunit.</text>
</comment>